<comment type="caution">
    <text evidence="1">The sequence shown here is derived from an EMBL/GenBank/DDBJ whole genome shotgun (WGS) entry which is preliminary data.</text>
</comment>
<dbReference type="OrthoDB" id="680784at2"/>
<dbReference type="NCBIfam" id="NF038153">
    <property type="entry name" value="lant_leader_L1a"/>
    <property type="match status" value="1"/>
</dbReference>
<dbReference type="EMBL" id="RIAR02000001">
    <property type="protein sequence ID" value="NSL90925.1"/>
    <property type="molecule type" value="Genomic_DNA"/>
</dbReference>
<dbReference type="AlphaFoldDB" id="A0A3S1CTE5"/>
<dbReference type="InterPro" id="IPR058238">
    <property type="entry name" value="Lant_leader_dom"/>
</dbReference>
<evidence type="ECO:0000313" key="1">
    <source>
        <dbReference type="EMBL" id="NSL90925.1"/>
    </source>
</evidence>
<gene>
    <name evidence="1" type="ORF">ECE50_029140</name>
</gene>
<evidence type="ECO:0000313" key="2">
    <source>
        <dbReference type="Proteomes" id="UP000281028"/>
    </source>
</evidence>
<accession>A0A3S1CTE5</accession>
<sequence>MKKKQIDLSKKLLLNKKTVAELTPEQQGQLAGGFIVTVTSACEDTRQISSCVATRPRPNMTCCMIP</sequence>
<name>A0A3S1CTE5_9BACT</name>
<keyword evidence="2" id="KW-1185">Reference proteome</keyword>
<proteinExistence type="predicted"/>
<dbReference type="Proteomes" id="UP000281028">
    <property type="component" value="Unassembled WGS sequence"/>
</dbReference>
<organism evidence="1 2">
    <name type="scientific">Chitinophaga solisilvae</name>
    <dbReference type="NCBI Taxonomy" id="1233460"/>
    <lineage>
        <taxon>Bacteria</taxon>
        <taxon>Pseudomonadati</taxon>
        <taxon>Bacteroidota</taxon>
        <taxon>Chitinophagia</taxon>
        <taxon>Chitinophagales</taxon>
        <taxon>Chitinophagaceae</taxon>
        <taxon>Chitinophaga</taxon>
    </lineage>
</organism>
<protein>
    <submittedName>
        <fullName evidence="1">Uncharacterized protein</fullName>
    </submittedName>
</protein>
<reference evidence="1" key="1">
    <citation type="submission" date="2020-05" db="EMBL/GenBank/DDBJ databases">
        <title>Chitinophaga laudate sp. nov., isolated from a tropical peat swamp.</title>
        <authorList>
            <person name="Goh C.B.S."/>
            <person name="Lee M.S."/>
            <person name="Parimannan S."/>
            <person name="Pasbakhsh P."/>
            <person name="Yule C.M."/>
            <person name="Rajandas H."/>
            <person name="Loke S."/>
            <person name="Croft L."/>
            <person name="Tan J.B.L."/>
        </authorList>
    </citation>
    <scope>NUCLEOTIDE SEQUENCE</scope>
    <source>
        <strain evidence="1">Mgbs1</strain>
    </source>
</reference>